<evidence type="ECO:0000256" key="6">
    <source>
        <dbReference type="RuleBase" id="RU000383"/>
    </source>
</evidence>
<feature type="region of interest" description="Disordered" evidence="7">
    <location>
        <begin position="344"/>
        <end position="365"/>
    </location>
</feature>
<evidence type="ECO:0000256" key="3">
    <source>
        <dbReference type="ARBA" id="ARBA00023127"/>
    </source>
</evidence>
<evidence type="ECO:0000256" key="7">
    <source>
        <dbReference type="SAM" id="MobiDB-lite"/>
    </source>
</evidence>
<evidence type="ECO:0000256" key="1">
    <source>
        <dbReference type="ARBA" id="ARBA00011177"/>
    </source>
</evidence>
<accession>A0A1Q3D155</accession>
<dbReference type="Pfam" id="PF02984">
    <property type="entry name" value="Cyclin_C"/>
    <property type="match status" value="1"/>
</dbReference>
<comment type="similarity">
    <text evidence="6">Belongs to the cyclin family.</text>
</comment>
<feature type="compositionally biased region" description="Basic and acidic residues" evidence="7">
    <location>
        <begin position="353"/>
        <end position="363"/>
    </location>
</feature>
<dbReference type="Pfam" id="PF00134">
    <property type="entry name" value="Cyclin_N"/>
    <property type="match status" value="1"/>
</dbReference>
<keyword evidence="4" id="KW-0131">Cell cycle</keyword>
<dbReference type="InterPro" id="IPR013763">
    <property type="entry name" value="Cyclin-like_dom"/>
</dbReference>
<comment type="caution">
    <text evidence="9">The sequence shown here is derived from an EMBL/GenBank/DDBJ whole genome shotgun (WGS) entry which is preliminary data.</text>
</comment>
<comment type="subunit">
    <text evidence="1">Interacts with the CDC2 protein kinase to form a serine/threonine kinase holoenzyme complex also known as maturation promoting factor (MPF). The cyclin subunit imparts substrate specificity to the complex.</text>
</comment>
<gene>
    <name evidence="9" type="ORF">CFOL_v3_29607</name>
</gene>
<reference evidence="10" key="1">
    <citation type="submission" date="2016-04" db="EMBL/GenBank/DDBJ databases">
        <title>Cephalotus genome sequencing.</title>
        <authorList>
            <person name="Fukushima K."/>
            <person name="Hasebe M."/>
            <person name="Fang X."/>
        </authorList>
    </citation>
    <scope>NUCLEOTIDE SEQUENCE [LARGE SCALE GENOMIC DNA]</scope>
    <source>
        <strain evidence="10">cv. St1</strain>
    </source>
</reference>
<dbReference type="InterPro" id="IPR048258">
    <property type="entry name" value="Cyclins_cyclin-box"/>
</dbReference>
<dbReference type="InterPro" id="IPR036915">
    <property type="entry name" value="Cyclin-like_sf"/>
</dbReference>
<dbReference type="GO" id="GO:0044772">
    <property type="term" value="P:mitotic cell cycle phase transition"/>
    <property type="evidence" value="ECO:0007669"/>
    <property type="project" value="InterPro"/>
</dbReference>
<dbReference type="SUPFAM" id="SSF47954">
    <property type="entry name" value="Cyclin-like"/>
    <property type="match status" value="2"/>
</dbReference>
<dbReference type="InterPro" id="IPR004367">
    <property type="entry name" value="Cyclin_C-dom"/>
</dbReference>
<evidence type="ECO:0000259" key="8">
    <source>
        <dbReference type="SMART" id="SM00385"/>
    </source>
</evidence>
<dbReference type="InterPro" id="IPR006671">
    <property type="entry name" value="Cyclin_N"/>
</dbReference>
<proteinExistence type="inferred from homology"/>
<keyword evidence="10" id="KW-1185">Reference proteome</keyword>
<dbReference type="AlphaFoldDB" id="A0A1Q3D155"/>
<dbReference type="OrthoDB" id="5590282at2759"/>
<evidence type="ECO:0000256" key="5">
    <source>
        <dbReference type="ARBA" id="ARBA00032263"/>
    </source>
</evidence>
<evidence type="ECO:0000313" key="9">
    <source>
        <dbReference type="EMBL" id="GAV86174.1"/>
    </source>
</evidence>
<dbReference type="PANTHER" id="PTHR10177">
    <property type="entry name" value="CYCLINS"/>
    <property type="match status" value="1"/>
</dbReference>
<dbReference type="GO" id="GO:0051301">
    <property type="term" value="P:cell division"/>
    <property type="evidence" value="ECO:0007669"/>
    <property type="project" value="UniProtKB-KW"/>
</dbReference>
<dbReference type="EMBL" id="BDDD01003810">
    <property type="protein sequence ID" value="GAV86174.1"/>
    <property type="molecule type" value="Genomic_DNA"/>
</dbReference>
<organism evidence="9 10">
    <name type="scientific">Cephalotus follicularis</name>
    <name type="common">Albany pitcher plant</name>
    <dbReference type="NCBI Taxonomy" id="3775"/>
    <lineage>
        <taxon>Eukaryota</taxon>
        <taxon>Viridiplantae</taxon>
        <taxon>Streptophyta</taxon>
        <taxon>Embryophyta</taxon>
        <taxon>Tracheophyta</taxon>
        <taxon>Spermatophyta</taxon>
        <taxon>Magnoliopsida</taxon>
        <taxon>eudicotyledons</taxon>
        <taxon>Gunneridae</taxon>
        <taxon>Pentapetalae</taxon>
        <taxon>rosids</taxon>
        <taxon>fabids</taxon>
        <taxon>Oxalidales</taxon>
        <taxon>Cephalotaceae</taxon>
        <taxon>Cephalotus</taxon>
    </lineage>
</organism>
<dbReference type="PROSITE" id="PS00292">
    <property type="entry name" value="CYCLINS"/>
    <property type="match status" value="1"/>
</dbReference>
<name>A0A1Q3D155_CEPFO</name>
<dbReference type="STRING" id="3775.A0A1Q3D155"/>
<feature type="region of interest" description="Disordered" evidence="7">
    <location>
        <begin position="1"/>
        <end position="27"/>
    </location>
</feature>
<dbReference type="InterPro" id="IPR039361">
    <property type="entry name" value="Cyclin"/>
</dbReference>
<dbReference type="FunCoup" id="A0A1Q3D155">
    <property type="interactions" value="523"/>
</dbReference>
<dbReference type="Proteomes" id="UP000187406">
    <property type="component" value="Unassembled WGS sequence"/>
</dbReference>
<sequence length="607" mass="70272">RFAHKLTPPFELENTHSPPPPSHPSLSLSLIKKHKNLKSLETAMKIKLSRGKQMMEPAGQYIKKLRSKRPRPVRTRFSPVLKNATDESSRAPPESNDMKRQFGEIHGNEKIQNSPFRRITRSYYKQMKNERREHDNEVAEVSESSCVESISGAVFGERSFKRKRNSEGSGIVKDFEVSDISCVEQVSGARNLNLSPESKENDVVSFTSGVDSRSEAKFESLTRESEKREQLEFETFEISRNEVVSFNASFSESDSDFVVDQRPRKSFEDDSNLACAEQFSYGDESEYSSSHRTLCSELQSDYFSDYSPSSFFDSGSEFSDKSIADSTPSLTHSMLLEYRLQFSRSTSPQDTRSASHTEEEYHDPSTLVRFESEDDEESYMMLRERERRQVSLLHDYAEEYLSTTEYGDLILQQRSLMVHWIIEQCNAKEFQQETMFLGVHLLDRFLSKGFFKTKRNLQIVGVACLALATRIEENQPYNSLRQKNFYIGSDTYRRYEVVAMEWLVQEVLNFQCFMPTIYNFLWYYLKAAKADADVEKRAKYLAMLTLPDHEHLCYWSSTVAAGLVILACLESNRDGTYQQVIEIHVRKEFNDLPECIKSLEWSLQYVS</sequence>
<dbReference type="Gene3D" id="1.10.472.10">
    <property type="entry name" value="Cyclin-like"/>
    <property type="match status" value="2"/>
</dbReference>
<dbReference type="GO" id="GO:0016538">
    <property type="term" value="F:cyclin-dependent protein serine/threonine kinase regulator activity"/>
    <property type="evidence" value="ECO:0007669"/>
    <property type="project" value="InterPro"/>
</dbReference>
<feature type="non-terminal residue" evidence="9">
    <location>
        <position position="1"/>
    </location>
</feature>
<keyword evidence="3 6" id="KW-0195">Cyclin</keyword>
<feature type="domain" description="Cyclin-like" evidence="8">
    <location>
        <begin position="419"/>
        <end position="506"/>
    </location>
</feature>
<evidence type="ECO:0000313" key="10">
    <source>
        <dbReference type="Proteomes" id="UP000187406"/>
    </source>
</evidence>
<dbReference type="InParanoid" id="A0A1Q3D155"/>
<keyword evidence="2" id="KW-0132">Cell division</keyword>
<protein>
    <recommendedName>
        <fullName evidence="5">B-like cyclin</fullName>
    </recommendedName>
</protein>
<evidence type="ECO:0000256" key="2">
    <source>
        <dbReference type="ARBA" id="ARBA00022618"/>
    </source>
</evidence>
<evidence type="ECO:0000256" key="4">
    <source>
        <dbReference type="ARBA" id="ARBA00023306"/>
    </source>
</evidence>
<dbReference type="SMART" id="SM00385">
    <property type="entry name" value="CYCLIN"/>
    <property type="match status" value="1"/>
</dbReference>